<keyword evidence="6" id="KW-0456">Lyase</keyword>
<evidence type="ECO:0000256" key="4">
    <source>
        <dbReference type="ARBA" id="ARBA00013043"/>
    </source>
</evidence>
<dbReference type="OrthoDB" id="1863886at2759"/>
<name>A0A8J5T7G6_ZIZPA</name>
<dbReference type="EMBL" id="JAAALK010000283">
    <property type="protein sequence ID" value="KAG8077050.1"/>
    <property type="molecule type" value="Genomic_DNA"/>
</dbReference>
<dbReference type="Pfam" id="PF02152">
    <property type="entry name" value="FolB"/>
    <property type="match status" value="1"/>
</dbReference>
<dbReference type="EC" id="4.1.2.25" evidence="4"/>
<keyword evidence="5" id="KW-0289">Folate biosynthesis</keyword>
<dbReference type="CDD" id="cd00534">
    <property type="entry name" value="DHNA_DHNTPE"/>
    <property type="match status" value="1"/>
</dbReference>
<evidence type="ECO:0000256" key="7">
    <source>
        <dbReference type="ARBA" id="ARBA00032903"/>
    </source>
</evidence>
<dbReference type="SMART" id="SM00905">
    <property type="entry name" value="FolB"/>
    <property type="match status" value="1"/>
</dbReference>
<feature type="region of interest" description="Disordered" evidence="8">
    <location>
        <begin position="13"/>
        <end position="35"/>
    </location>
</feature>
<evidence type="ECO:0000256" key="5">
    <source>
        <dbReference type="ARBA" id="ARBA00022909"/>
    </source>
</evidence>
<reference evidence="10" key="1">
    <citation type="journal article" date="2021" name="bioRxiv">
        <title>Whole Genome Assembly and Annotation of Northern Wild Rice, Zizania palustris L., Supports a Whole Genome Duplication in the Zizania Genus.</title>
        <authorList>
            <person name="Haas M."/>
            <person name="Kono T."/>
            <person name="Macchietto M."/>
            <person name="Millas R."/>
            <person name="McGilp L."/>
            <person name="Shao M."/>
            <person name="Duquette J."/>
            <person name="Hirsch C.N."/>
            <person name="Kimball J."/>
        </authorList>
    </citation>
    <scope>NUCLEOTIDE SEQUENCE</scope>
    <source>
        <tissue evidence="10">Fresh leaf tissue</tissue>
    </source>
</reference>
<dbReference type="AlphaFoldDB" id="A0A8J5T7G6"/>
<feature type="compositionally biased region" description="Basic and acidic residues" evidence="8">
    <location>
        <begin position="16"/>
        <end position="29"/>
    </location>
</feature>
<dbReference type="PANTHER" id="PTHR42844:SF1">
    <property type="entry name" value="DIHYDRONEOPTERIN ALDOLASE 1-RELATED"/>
    <property type="match status" value="1"/>
</dbReference>
<dbReference type="PANTHER" id="PTHR42844">
    <property type="entry name" value="DIHYDRONEOPTERIN ALDOLASE 1-RELATED"/>
    <property type="match status" value="1"/>
</dbReference>
<gene>
    <name evidence="10" type="ORF">GUJ93_ZPchr0006g41077</name>
</gene>
<dbReference type="GO" id="GO:0046656">
    <property type="term" value="P:folic acid biosynthetic process"/>
    <property type="evidence" value="ECO:0007669"/>
    <property type="project" value="UniProtKB-KW"/>
</dbReference>
<evidence type="ECO:0000256" key="1">
    <source>
        <dbReference type="ARBA" id="ARBA00001353"/>
    </source>
</evidence>
<dbReference type="GO" id="GO:0005737">
    <property type="term" value="C:cytoplasm"/>
    <property type="evidence" value="ECO:0007669"/>
    <property type="project" value="TreeGrafter"/>
</dbReference>
<comment type="catalytic activity">
    <reaction evidence="1">
        <text>7,8-dihydroneopterin = 6-hydroxymethyl-7,8-dihydropterin + glycolaldehyde</text>
        <dbReference type="Rhea" id="RHEA:10540"/>
        <dbReference type="ChEBI" id="CHEBI:17001"/>
        <dbReference type="ChEBI" id="CHEBI:17071"/>
        <dbReference type="ChEBI" id="CHEBI:44841"/>
        <dbReference type="EC" id="4.1.2.25"/>
    </reaction>
</comment>
<proteinExistence type="inferred from homology"/>
<evidence type="ECO:0000256" key="8">
    <source>
        <dbReference type="SAM" id="MobiDB-lite"/>
    </source>
</evidence>
<evidence type="ECO:0000256" key="2">
    <source>
        <dbReference type="ARBA" id="ARBA00005013"/>
    </source>
</evidence>
<evidence type="ECO:0000259" key="9">
    <source>
        <dbReference type="SMART" id="SM00905"/>
    </source>
</evidence>
<keyword evidence="11" id="KW-1185">Reference proteome</keyword>
<evidence type="ECO:0000313" key="11">
    <source>
        <dbReference type="Proteomes" id="UP000729402"/>
    </source>
</evidence>
<dbReference type="InterPro" id="IPR006157">
    <property type="entry name" value="FolB_dom"/>
</dbReference>
<evidence type="ECO:0000256" key="3">
    <source>
        <dbReference type="ARBA" id="ARBA00005708"/>
    </source>
</evidence>
<comment type="similarity">
    <text evidence="3">Belongs to the DHNA family.</text>
</comment>
<protein>
    <recommendedName>
        <fullName evidence="4">dihydroneopterin aldolase</fullName>
        <ecNumber evidence="4">4.1.2.25</ecNumber>
    </recommendedName>
    <alternativeName>
        <fullName evidence="7">7,8-dihydroneopterin aldolase</fullName>
    </alternativeName>
</protein>
<evidence type="ECO:0000256" key="6">
    <source>
        <dbReference type="ARBA" id="ARBA00023239"/>
    </source>
</evidence>
<evidence type="ECO:0000313" key="10">
    <source>
        <dbReference type="EMBL" id="KAG8077050.1"/>
    </source>
</evidence>
<dbReference type="InterPro" id="IPR006156">
    <property type="entry name" value="Dihydroneopterin_aldolase"/>
</dbReference>
<reference evidence="10" key="2">
    <citation type="submission" date="2021-02" db="EMBL/GenBank/DDBJ databases">
        <authorList>
            <person name="Kimball J.A."/>
            <person name="Haas M.W."/>
            <person name="Macchietto M."/>
            <person name="Kono T."/>
            <person name="Duquette J."/>
            <person name="Shao M."/>
        </authorList>
    </citation>
    <scope>NUCLEOTIDE SEQUENCE</scope>
    <source>
        <tissue evidence="10">Fresh leaf tissue</tissue>
    </source>
</reference>
<accession>A0A8J5T7G6</accession>
<organism evidence="10 11">
    <name type="scientific">Zizania palustris</name>
    <name type="common">Northern wild rice</name>
    <dbReference type="NCBI Taxonomy" id="103762"/>
    <lineage>
        <taxon>Eukaryota</taxon>
        <taxon>Viridiplantae</taxon>
        <taxon>Streptophyta</taxon>
        <taxon>Embryophyta</taxon>
        <taxon>Tracheophyta</taxon>
        <taxon>Spermatophyta</taxon>
        <taxon>Magnoliopsida</taxon>
        <taxon>Liliopsida</taxon>
        <taxon>Poales</taxon>
        <taxon>Poaceae</taxon>
        <taxon>BOP clade</taxon>
        <taxon>Oryzoideae</taxon>
        <taxon>Oryzeae</taxon>
        <taxon>Zizaniinae</taxon>
        <taxon>Zizania</taxon>
    </lineage>
</organism>
<comment type="caution">
    <text evidence="10">The sequence shown here is derived from an EMBL/GenBank/DDBJ whole genome shotgun (WGS) entry which is preliminary data.</text>
</comment>
<comment type="pathway">
    <text evidence="2">Cofactor biosynthesis; tetrahydrofolate biosynthesis; 2-amino-4-hydroxy-6-hydroxymethyl-7,8-dihydropteridine diphosphate from 7,8-dihydroneopterin triphosphate: step 3/4.</text>
</comment>
<dbReference type="GO" id="GO:0004150">
    <property type="term" value="F:dihydroneopterin aldolase activity"/>
    <property type="evidence" value="ECO:0007669"/>
    <property type="project" value="UniProtKB-EC"/>
</dbReference>
<dbReference type="Proteomes" id="UP000729402">
    <property type="component" value="Unassembled WGS sequence"/>
</dbReference>
<dbReference type="NCBIfam" id="TIGR00526">
    <property type="entry name" value="folB_dom"/>
    <property type="match status" value="1"/>
</dbReference>
<feature type="domain" description="Dihydroneopterin aldolase/epimerase" evidence="9">
    <location>
        <begin position="164"/>
        <end position="265"/>
    </location>
</feature>
<sequence>MYAADHHGMCASARASDCDDRSDNVDRQIRPTAGPPSASVGLCAVLYVVIRTAARVVALHKHRHQHMREVTKPRPPGRRLLQIHDACSKSVVLPPDARPRGQICTTAATPAVCTMARVTVLHAPLRLIVVVARRAASSSVPHHGAHGVAGAIMAERELTNKDKLLLRGLKFHGFHGVKQEEKILGQKFVVDVDAWMDLSASGDIYRIVKDVVEGPSLNLLEVVAHRISSATLLKFPQISAIRVKVGKPHVDVQRTVDYLGVEILSRLYLNNFD</sequence>